<dbReference type="EMBL" id="WVIC01000006">
    <property type="protein sequence ID" value="NCJ05763.1"/>
    <property type="molecule type" value="Genomic_DNA"/>
</dbReference>
<feature type="domain" description="Histone deacetylase" evidence="2">
    <location>
        <begin position="19"/>
        <end position="300"/>
    </location>
</feature>
<organism evidence="3 4">
    <name type="scientific">Petrachloros mirabilis ULC683</name>
    <dbReference type="NCBI Taxonomy" id="2781853"/>
    <lineage>
        <taxon>Bacteria</taxon>
        <taxon>Bacillati</taxon>
        <taxon>Cyanobacteriota</taxon>
        <taxon>Cyanophyceae</taxon>
        <taxon>Synechococcales</taxon>
        <taxon>Petrachlorosaceae</taxon>
        <taxon>Petrachloros</taxon>
        <taxon>Petrachloros mirabilis</taxon>
    </lineage>
</organism>
<dbReference type="SUPFAM" id="SSF52768">
    <property type="entry name" value="Arginase/deacetylase"/>
    <property type="match status" value="1"/>
</dbReference>
<dbReference type="PANTHER" id="PTHR10625:SF10">
    <property type="entry name" value="HISTONE DEACETYLASE HDAC1"/>
    <property type="match status" value="1"/>
</dbReference>
<dbReference type="Gene3D" id="3.40.800.20">
    <property type="entry name" value="Histone deacetylase domain"/>
    <property type="match status" value="1"/>
</dbReference>
<dbReference type="AlphaFoldDB" id="A0A8K2ANF8"/>
<dbReference type="PRINTS" id="PR01270">
    <property type="entry name" value="HDASUPER"/>
</dbReference>
<dbReference type="PANTHER" id="PTHR10625">
    <property type="entry name" value="HISTONE DEACETYLASE HDAC1-RELATED"/>
    <property type="match status" value="1"/>
</dbReference>
<evidence type="ECO:0000256" key="1">
    <source>
        <dbReference type="ARBA" id="ARBA00005947"/>
    </source>
</evidence>
<dbReference type="GO" id="GO:0040029">
    <property type="term" value="P:epigenetic regulation of gene expression"/>
    <property type="evidence" value="ECO:0007669"/>
    <property type="project" value="TreeGrafter"/>
</dbReference>
<keyword evidence="4" id="KW-1185">Reference proteome</keyword>
<dbReference type="GO" id="GO:0004407">
    <property type="term" value="F:histone deacetylase activity"/>
    <property type="evidence" value="ECO:0007669"/>
    <property type="project" value="TreeGrafter"/>
</dbReference>
<dbReference type="RefSeq" id="WP_161824242.1">
    <property type="nucleotide sequence ID" value="NZ_WVIC01000006.1"/>
</dbReference>
<dbReference type="InterPro" id="IPR037138">
    <property type="entry name" value="His_deacetylse_dom_sf"/>
</dbReference>
<dbReference type="InterPro" id="IPR023696">
    <property type="entry name" value="Ureohydrolase_dom_sf"/>
</dbReference>
<evidence type="ECO:0000313" key="3">
    <source>
        <dbReference type="EMBL" id="NCJ05763.1"/>
    </source>
</evidence>
<evidence type="ECO:0000313" key="4">
    <source>
        <dbReference type="Proteomes" id="UP000607397"/>
    </source>
</evidence>
<reference evidence="3" key="1">
    <citation type="submission" date="2019-12" db="EMBL/GenBank/DDBJ databases">
        <title>High-Quality draft genome sequences of three cyanobacteria isolated from the limestone walls of the Old Cathedral of Coimbra.</title>
        <authorList>
            <person name="Tiago I."/>
            <person name="Soares F."/>
            <person name="Portugal A."/>
        </authorList>
    </citation>
    <scope>NUCLEOTIDE SEQUENCE [LARGE SCALE GENOMIC DNA]</scope>
    <source>
        <strain evidence="3">C</strain>
    </source>
</reference>
<dbReference type="Pfam" id="PF00850">
    <property type="entry name" value="Hist_deacetyl"/>
    <property type="match status" value="1"/>
</dbReference>
<comment type="similarity">
    <text evidence="1">Belongs to the histone deacetylase family.</text>
</comment>
<name>A0A8K2ANF8_9CYAN</name>
<protein>
    <submittedName>
        <fullName evidence="3">Histone deacetylase</fullName>
    </submittedName>
</protein>
<dbReference type="InterPro" id="IPR000286">
    <property type="entry name" value="HDACs"/>
</dbReference>
<dbReference type="CDD" id="cd09992">
    <property type="entry name" value="HDAC_classII"/>
    <property type="match status" value="1"/>
</dbReference>
<sequence length="307" mass="33218">MLPILYSEKFLEHQTGQGHPERPQRLSAIVKALHLAPWVDQLQWQLPTPVAQRNPLPMIEQLHDRSYVERLYQFAAAGGGFLDPDTVVSAQSYEVALLAVNAWLDGVDRAVADSGPALVLARPPGHHALRDRAMGFCLLSNAAIAAHYALGQVERVAILDWDVHHGNGTQALVETHPQICYCSLHQASGYPGTGLAQEQGQHHNVLNLPLPGGSTLAEYEQAFTTQVLPFLQAHRPDLLIVSAGYDANATDPLADMALLPPDFGVLTRFCLQVTPRMVLGLEGGYHLQALAQSVVATVAACLTFEGG</sequence>
<evidence type="ECO:0000259" key="2">
    <source>
        <dbReference type="Pfam" id="PF00850"/>
    </source>
</evidence>
<accession>A0A8K2ANF8</accession>
<comment type="caution">
    <text evidence="3">The sequence shown here is derived from an EMBL/GenBank/DDBJ whole genome shotgun (WGS) entry which is preliminary data.</text>
</comment>
<dbReference type="Proteomes" id="UP000607397">
    <property type="component" value="Unassembled WGS sequence"/>
</dbReference>
<proteinExistence type="inferred from homology"/>
<gene>
    <name evidence="3" type="ORF">GS597_04395</name>
</gene>
<dbReference type="InterPro" id="IPR023801">
    <property type="entry name" value="His_deacetylse_dom"/>
</dbReference>